<dbReference type="InterPro" id="IPR027417">
    <property type="entry name" value="P-loop_NTPase"/>
</dbReference>
<keyword evidence="4" id="KW-1185">Reference proteome</keyword>
<dbReference type="EMBL" id="JARJLG010000157">
    <property type="protein sequence ID" value="KAJ7735106.1"/>
    <property type="molecule type" value="Genomic_DNA"/>
</dbReference>
<dbReference type="Gene3D" id="2.130.10.10">
    <property type="entry name" value="YVTN repeat-like/Quinoprotein amine dehydrogenase"/>
    <property type="match status" value="2"/>
</dbReference>
<evidence type="ECO:0000259" key="2">
    <source>
        <dbReference type="PROSITE" id="PS50004"/>
    </source>
</evidence>
<dbReference type="Proteomes" id="UP001215280">
    <property type="component" value="Unassembled WGS sequence"/>
</dbReference>
<dbReference type="PROSITE" id="PS50004">
    <property type="entry name" value="C2"/>
    <property type="match status" value="1"/>
</dbReference>
<dbReference type="Pfam" id="PF24883">
    <property type="entry name" value="NPHP3_N"/>
    <property type="match status" value="1"/>
</dbReference>
<dbReference type="Gene3D" id="3.40.50.300">
    <property type="entry name" value="P-loop containing nucleotide triphosphate hydrolases"/>
    <property type="match status" value="1"/>
</dbReference>
<dbReference type="PANTHER" id="PTHR10039">
    <property type="entry name" value="AMELOGENIN"/>
    <property type="match status" value="1"/>
</dbReference>
<evidence type="ECO:0000256" key="1">
    <source>
        <dbReference type="ARBA" id="ARBA00022737"/>
    </source>
</evidence>
<proteinExistence type="predicted"/>
<dbReference type="InterPro" id="IPR035892">
    <property type="entry name" value="C2_domain_sf"/>
</dbReference>
<evidence type="ECO:0000313" key="3">
    <source>
        <dbReference type="EMBL" id="KAJ7735106.1"/>
    </source>
</evidence>
<comment type="caution">
    <text evidence="3">The sequence shown here is derived from an EMBL/GenBank/DDBJ whole genome shotgun (WGS) entry which is preliminary data.</text>
</comment>
<dbReference type="SUPFAM" id="SSF49562">
    <property type="entry name" value="C2 domain (Calcium/lipid-binding domain, CaLB)"/>
    <property type="match status" value="1"/>
</dbReference>
<accession>A0AAD7MW06</accession>
<feature type="domain" description="C2" evidence="2">
    <location>
        <begin position="1"/>
        <end position="111"/>
    </location>
</feature>
<keyword evidence="1" id="KW-0677">Repeat</keyword>
<sequence>MDVPSTTNRFILKLTVLKASQIKRLTFGLRSLRCCAVVSVDGTQVQRTKVVKGPELKWDETFTLAVQDSSTVKIAIFRQGKLPVSHDELVGEMVLKEFREGVIDESRDIYKPGKKDSSQGSLTLRLSLERTVPAAGHGLPHSLEPASSALSEAGSSLNRVSNALAVMGADSDGPGPFGVVLERVERIIQIGGAVAELSPYAKVAWNVLVSIPQTLIAQLDRDAQVRTLWLAAAEMLDFLKEADSITEEDTVKGIVKNMVQQIYECSLFIREYGGKGYLGRTLRDAASSSSNAKISAFTASFQDLRKQFQARSVLRTWKMVREIHNGIGSVVEAINSNEQTRVLENLPGAKISQVRWDRGNTCLPNTRQELVDEIIGWINNPEGKPFFWLYGVAGSGKSTVSNTIAKIFDELGRLAGSFRFNRDIAQRNEPTYIFGNLAYHLAHFSPQLHARLLAVIERHGPMDSSPLRNQFRTYIVDVLNGVELAGPIVFVIDALDESGSEQTRETLLDALASEVTQLPKSVRILIISRDEADIRAQLKPISTSRAMHQLQETPHDILAFVNHKMLQIRARSERLAGTDWPDMAARKKLVEKSHSLFIWIVIACRYIQDMNPETRLKAVLSSSRPALEGAESSLNHLYLRILRDVCAEREMPFQEVVGSVVVAMTPLTIQALDNLLVFGYQSGDAPDLSYLGSAESVIGLLGSIFQHEGGSIGPVRVLHPSLLDFFTNPRRCTDSRFFIQPPIQHRAMFLRCVAVMESLLKRDLCEINDPTKLNSEVSDLTHRVKEYLPEHLQYSCRFWASHLVQVDAIDDQLKAATSQFLYSHLLHWIEAMTLLNEFEAAFSGLENIHKRVERQDIASIVADALRFMQRFETPIRESAAHIYVSALTFTPLETTLSKTFLPGLAQVPRVHTGLPSDWSACLAIYPSTFAFMPISPDGLRFVTRSSNSFYVRSIMTGAIMCDFTIEVENSESSVFPHVEGCTFSPDGTYFLIHMNNILQLWDSFTGQKWFGPVPAHVYAFSPAGLHLAITADTVKIWDVAQRTVISEPDRSVWPPNYTPDYTSLSPLIFSPGGQSLLHRFQDSNNKANTSIVCLDISTGVVVVNWTRQANGTELDWWATSIAVCWIDDRNVALGIDTTVEILDAASGETLHNWEIGLHIVWFVTANPHSIVVSGHQSVALVETSSGRILAGPFSNFRISGWSEDGTRICVSTTCESSESTIHLISCESGTIVLTLKYFSEPISVSLSSEGNQISLLFPDGRFSVHSIDSKDGLCFQLPFCWRNMPEAVGLHPNILVPSIPFMDLHRRYM</sequence>
<gene>
    <name evidence="3" type="ORF">DFH07DRAFT_928190</name>
</gene>
<evidence type="ECO:0000313" key="4">
    <source>
        <dbReference type="Proteomes" id="UP001215280"/>
    </source>
</evidence>
<dbReference type="InterPro" id="IPR000008">
    <property type="entry name" value="C2_dom"/>
</dbReference>
<protein>
    <recommendedName>
        <fullName evidence="2">C2 domain-containing protein</fullName>
    </recommendedName>
</protein>
<dbReference type="InterPro" id="IPR015943">
    <property type="entry name" value="WD40/YVTN_repeat-like_dom_sf"/>
</dbReference>
<reference evidence="3" key="1">
    <citation type="submission" date="2023-03" db="EMBL/GenBank/DDBJ databases">
        <title>Massive genome expansion in bonnet fungi (Mycena s.s.) driven by repeated elements and novel gene families across ecological guilds.</title>
        <authorList>
            <consortium name="Lawrence Berkeley National Laboratory"/>
            <person name="Harder C.B."/>
            <person name="Miyauchi S."/>
            <person name="Viragh M."/>
            <person name="Kuo A."/>
            <person name="Thoen E."/>
            <person name="Andreopoulos B."/>
            <person name="Lu D."/>
            <person name="Skrede I."/>
            <person name="Drula E."/>
            <person name="Henrissat B."/>
            <person name="Morin E."/>
            <person name="Kohler A."/>
            <person name="Barry K."/>
            <person name="LaButti K."/>
            <person name="Morin E."/>
            <person name="Salamov A."/>
            <person name="Lipzen A."/>
            <person name="Mereny Z."/>
            <person name="Hegedus B."/>
            <person name="Baldrian P."/>
            <person name="Stursova M."/>
            <person name="Weitz H."/>
            <person name="Taylor A."/>
            <person name="Grigoriev I.V."/>
            <person name="Nagy L.G."/>
            <person name="Martin F."/>
            <person name="Kauserud H."/>
        </authorList>
    </citation>
    <scope>NUCLEOTIDE SEQUENCE</scope>
    <source>
        <strain evidence="3">CBHHK188m</strain>
    </source>
</reference>
<dbReference type="Gene3D" id="2.60.40.150">
    <property type="entry name" value="C2 domain"/>
    <property type="match status" value="1"/>
</dbReference>
<dbReference type="InterPro" id="IPR056884">
    <property type="entry name" value="NPHP3-like_N"/>
</dbReference>
<dbReference type="Pfam" id="PF00168">
    <property type="entry name" value="C2"/>
    <property type="match status" value="1"/>
</dbReference>
<name>A0AAD7MW06_9AGAR</name>
<dbReference type="SUPFAM" id="SSF52540">
    <property type="entry name" value="P-loop containing nucleoside triphosphate hydrolases"/>
    <property type="match status" value="1"/>
</dbReference>
<organism evidence="3 4">
    <name type="scientific">Mycena maculata</name>
    <dbReference type="NCBI Taxonomy" id="230809"/>
    <lineage>
        <taxon>Eukaryota</taxon>
        <taxon>Fungi</taxon>
        <taxon>Dikarya</taxon>
        <taxon>Basidiomycota</taxon>
        <taxon>Agaricomycotina</taxon>
        <taxon>Agaricomycetes</taxon>
        <taxon>Agaricomycetidae</taxon>
        <taxon>Agaricales</taxon>
        <taxon>Marasmiineae</taxon>
        <taxon>Mycenaceae</taxon>
        <taxon>Mycena</taxon>
    </lineage>
</organism>
<dbReference type="PANTHER" id="PTHR10039:SF17">
    <property type="entry name" value="FUNGAL STAND N-TERMINAL GOODBYE DOMAIN-CONTAINING PROTEIN-RELATED"/>
    <property type="match status" value="1"/>
</dbReference>
<dbReference type="SUPFAM" id="SSF82171">
    <property type="entry name" value="DPP6 N-terminal domain-like"/>
    <property type="match status" value="1"/>
</dbReference>